<feature type="region of interest" description="Disordered" evidence="1">
    <location>
        <begin position="603"/>
        <end position="634"/>
    </location>
</feature>
<dbReference type="AlphaFoldDB" id="A0A835IYQ4"/>
<feature type="region of interest" description="Disordered" evidence="1">
    <location>
        <begin position="433"/>
        <end position="467"/>
    </location>
</feature>
<keyword evidence="3" id="KW-1185">Reference proteome</keyword>
<sequence length="634" mass="70182">MEGVPLSSMEDDFNFTSNQFGFQASEDNFNMFEFPSSPPEEVLVSQSSILWNDQARQSRLVDNNDSIQQTTHFPQTMTTLGGLDGTSSSCINQNRPNWPQTPSSGLTANNCIKKLPTNVVNSNSDQQWTNQLLASNQVPGRLPQPPMNQCPRQFPYDFNQVPIFPSPYDPQSSTMLPESSQSLRFLQFPPQNLQVSRDHNQGQEDQTSLIPCIDNLQQENLVPRNISKSTRSQMENLQVVHVLLNQTARPNASNPSPDSSLQSQNRGLNTQQMEGVPPSSMDDDVNHLDVDRLMSKLLLSPAEEVPVNQSSMLCNDRAGQNMLVNINDTIRQTTRFPPSFPQTMMEGASSGEDDVNFTWNPLELEKLLSLPSSPLEEVLVNQSSILCNDQGGQNMLVDNNDSTLQTTQFPPQNHQVSGDHVLLNSNSYDSTFFEPTSSSRQPQQGHVNMTPNTTTSQHGGFNQPRPSVPAPRIQCIPNQGQVASVFPHMDNMQQENLVPRNIGKSTRSQIENLQVHVLQNQTARPNASNLGPDSSLQSQNRGLNTQKVVEVRVGEERISSYAVAGNDLVSMTGMRAQEDRISEGALESKLMTEPVDRALEHSNLAGKAGKTQVGVQGTEQDYTWNRASAASRET</sequence>
<evidence type="ECO:0000256" key="1">
    <source>
        <dbReference type="SAM" id="MobiDB-lite"/>
    </source>
</evidence>
<evidence type="ECO:0000313" key="3">
    <source>
        <dbReference type="Proteomes" id="UP000657918"/>
    </source>
</evidence>
<reference evidence="2 3" key="1">
    <citation type="submission" date="2020-10" db="EMBL/GenBank/DDBJ databases">
        <title>Plant Genome Project.</title>
        <authorList>
            <person name="Zhang R.-G."/>
        </authorList>
    </citation>
    <scope>NUCLEOTIDE SEQUENCE [LARGE SCALE GENOMIC DNA]</scope>
    <source>
        <strain evidence="2">FAFU-HL-1</strain>
        <tissue evidence="2">Leaf</tissue>
    </source>
</reference>
<dbReference type="EMBL" id="JADGMS010000019">
    <property type="protein sequence ID" value="KAF9661397.1"/>
    <property type="molecule type" value="Genomic_DNA"/>
</dbReference>
<proteinExistence type="predicted"/>
<feature type="compositionally biased region" description="Polar residues" evidence="1">
    <location>
        <begin position="248"/>
        <end position="273"/>
    </location>
</feature>
<protein>
    <submittedName>
        <fullName evidence="2">Uncharacterized protein</fullName>
    </submittedName>
</protein>
<feature type="compositionally biased region" description="Polar residues" evidence="1">
    <location>
        <begin position="433"/>
        <end position="460"/>
    </location>
</feature>
<accession>A0A835IYQ4</accession>
<organism evidence="2 3">
    <name type="scientific">Salix dunnii</name>
    <dbReference type="NCBI Taxonomy" id="1413687"/>
    <lineage>
        <taxon>Eukaryota</taxon>
        <taxon>Viridiplantae</taxon>
        <taxon>Streptophyta</taxon>
        <taxon>Embryophyta</taxon>
        <taxon>Tracheophyta</taxon>
        <taxon>Spermatophyta</taxon>
        <taxon>Magnoliopsida</taxon>
        <taxon>eudicotyledons</taxon>
        <taxon>Gunneridae</taxon>
        <taxon>Pentapetalae</taxon>
        <taxon>rosids</taxon>
        <taxon>fabids</taxon>
        <taxon>Malpighiales</taxon>
        <taxon>Salicaceae</taxon>
        <taxon>Saliceae</taxon>
        <taxon>Salix</taxon>
    </lineage>
</organism>
<dbReference type="OrthoDB" id="848114at2759"/>
<feature type="compositionally biased region" description="Polar residues" evidence="1">
    <location>
        <begin position="613"/>
        <end position="628"/>
    </location>
</feature>
<comment type="caution">
    <text evidence="2">The sequence shown here is derived from an EMBL/GenBank/DDBJ whole genome shotgun (WGS) entry which is preliminary data.</text>
</comment>
<gene>
    <name evidence="2" type="ORF">SADUNF_Sadunf19G0064500</name>
</gene>
<name>A0A835IYQ4_9ROSI</name>
<dbReference type="Proteomes" id="UP000657918">
    <property type="component" value="Unassembled WGS sequence"/>
</dbReference>
<feature type="region of interest" description="Disordered" evidence="1">
    <location>
        <begin position="248"/>
        <end position="283"/>
    </location>
</feature>
<evidence type="ECO:0000313" key="2">
    <source>
        <dbReference type="EMBL" id="KAF9661397.1"/>
    </source>
</evidence>